<dbReference type="InterPro" id="IPR000644">
    <property type="entry name" value="CBS_dom"/>
</dbReference>
<feature type="domain" description="CBS" evidence="3">
    <location>
        <begin position="91"/>
        <end position="148"/>
    </location>
</feature>
<dbReference type="PANTHER" id="PTHR43080">
    <property type="entry name" value="CBS DOMAIN-CONTAINING PROTEIN CBSX3, MITOCHONDRIAL"/>
    <property type="match status" value="1"/>
</dbReference>
<evidence type="ECO:0000256" key="1">
    <source>
        <dbReference type="ARBA" id="ARBA00023122"/>
    </source>
</evidence>
<dbReference type="SUPFAM" id="SSF54631">
    <property type="entry name" value="CBS-domain pair"/>
    <property type="match status" value="1"/>
</dbReference>
<dbReference type="PANTHER" id="PTHR43080:SF29">
    <property type="entry name" value="OS02G0818000 PROTEIN"/>
    <property type="match status" value="1"/>
</dbReference>
<dbReference type="Proteomes" id="UP001552427">
    <property type="component" value="Unassembled WGS sequence"/>
</dbReference>
<sequence>MTIEVKDLMGRVAIAVRQDAPFADIVAAMRRFAVGAVTVIDAERRPVGVVTADDLLMKETDQVRHSVSMYESHRQRAEHEKAAAVTAARLMTSPAITVTPRDPVRMAARLMHDRRIKQLPVVDPDTGRIVGTLHQRDVLRVFTRPGEELAADLRAVLPERGAYTIEIDRGVVRVAGEAERRSQVIALVERLRAVEGVIDVVADVRCAVDDLVAMPPG</sequence>
<keyword evidence="1 2" id="KW-0129">CBS domain</keyword>
<proteinExistence type="predicted"/>
<reference evidence="4 5" key="1">
    <citation type="submission" date="2024-06" db="EMBL/GenBank/DDBJ databases">
        <title>The Natural Products Discovery Center: Release of the First 8490 Sequenced Strains for Exploring Actinobacteria Biosynthetic Diversity.</title>
        <authorList>
            <person name="Kalkreuter E."/>
            <person name="Kautsar S.A."/>
            <person name="Yang D."/>
            <person name="Bader C.D."/>
            <person name="Teijaro C.N."/>
            <person name="Fluegel L."/>
            <person name="Davis C.M."/>
            <person name="Simpson J.R."/>
            <person name="Lauterbach L."/>
            <person name="Steele A.D."/>
            <person name="Gui C."/>
            <person name="Meng S."/>
            <person name="Li G."/>
            <person name="Viehrig K."/>
            <person name="Ye F."/>
            <person name="Su P."/>
            <person name="Kiefer A.F."/>
            <person name="Nichols A."/>
            <person name="Cepeda A.J."/>
            <person name="Yan W."/>
            <person name="Fan B."/>
            <person name="Jiang Y."/>
            <person name="Adhikari A."/>
            <person name="Zheng C.-J."/>
            <person name="Schuster L."/>
            <person name="Cowan T.M."/>
            <person name="Smanski M.J."/>
            <person name="Chevrette M.G."/>
            <person name="De Carvalho L.P.S."/>
            <person name="Shen B."/>
        </authorList>
    </citation>
    <scope>NUCLEOTIDE SEQUENCE [LARGE SCALE GENOMIC DNA]</scope>
    <source>
        <strain evidence="4 5">NPDC049574</strain>
    </source>
</reference>
<dbReference type="InterPro" id="IPR046342">
    <property type="entry name" value="CBS_dom_sf"/>
</dbReference>
<evidence type="ECO:0000313" key="4">
    <source>
        <dbReference type="EMBL" id="MEV4284285.1"/>
    </source>
</evidence>
<evidence type="ECO:0000256" key="2">
    <source>
        <dbReference type="PROSITE-ProRule" id="PRU00703"/>
    </source>
</evidence>
<gene>
    <name evidence="4" type="ORF">AB0K40_02135</name>
</gene>
<accession>A0ABV3GVS4</accession>
<evidence type="ECO:0000313" key="5">
    <source>
        <dbReference type="Proteomes" id="UP001552427"/>
    </source>
</evidence>
<dbReference type="RefSeq" id="WP_364444606.1">
    <property type="nucleotide sequence ID" value="NZ_JBFARM010000001.1"/>
</dbReference>
<evidence type="ECO:0000259" key="3">
    <source>
        <dbReference type="PROSITE" id="PS51371"/>
    </source>
</evidence>
<feature type="domain" description="CBS" evidence="3">
    <location>
        <begin position="9"/>
        <end position="67"/>
    </location>
</feature>
<dbReference type="EMBL" id="JBFARM010000001">
    <property type="protein sequence ID" value="MEV4284285.1"/>
    <property type="molecule type" value="Genomic_DNA"/>
</dbReference>
<dbReference type="PROSITE" id="PS51371">
    <property type="entry name" value="CBS"/>
    <property type="match status" value="2"/>
</dbReference>
<dbReference type="SMART" id="SM00116">
    <property type="entry name" value="CBS"/>
    <property type="match status" value="2"/>
</dbReference>
<keyword evidence="5" id="KW-1185">Reference proteome</keyword>
<protein>
    <submittedName>
        <fullName evidence="4">CBS domain-containing protein</fullName>
    </submittedName>
</protein>
<dbReference type="Gene3D" id="3.10.580.10">
    <property type="entry name" value="CBS-domain"/>
    <property type="match status" value="1"/>
</dbReference>
<organism evidence="4 5">
    <name type="scientific">Nonomuraea bangladeshensis</name>
    <dbReference type="NCBI Taxonomy" id="404385"/>
    <lineage>
        <taxon>Bacteria</taxon>
        <taxon>Bacillati</taxon>
        <taxon>Actinomycetota</taxon>
        <taxon>Actinomycetes</taxon>
        <taxon>Streptosporangiales</taxon>
        <taxon>Streptosporangiaceae</taxon>
        <taxon>Nonomuraea</taxon>
    </lineage>
</organism>
<comment type="caution">
    <text evidence="4">The sequence shown here is derived from an EMBL/GenBank/DDBJ whole genome shotgun (WGS) entry which is preliminary data.</text>
</comment>
<name>A0ABV3GVS4_9ACTN</name>
<dbReference type="Pfam" id="PF00571">
    <property type="entry name" value="CBS"/>
    <property type="match status" value="2"/>
</dbReference>
<dbReference type="InterPro" id="IPR051257">
    <property type="entry name" value="Diverse_CBS-Domain"/>
</dbReference>